<comment type="caution">
    <text evidence="1">The sequence shown here is derived from an EMBL/GenBank/DDBJ whole genome shotgun (WGS) entry which is preliminary data.</text>
</comment>
<gene>
    <name evidence="1" type="ORF">SO802_031901</name>
</gene>
<dbReference type="Proteomes" id="UP001459277">
    <property type="component" value="Unassembled WGS sequence"/>
</dbReference>
<accession>A0AAW2BQ19</accession>
<evidence type="ECO:0000313" key="1">
    <source>
        <dbReference type="EMBL" id="KAK9986950.1"/>
    </source>
</evidence>
<protein>
    <submittedName>
        <fullName evidence="1">Uncharacterized protein</fullName>
    </submittedName>
</protein>
<name>A0AAW2BQ19_9ROSI</name>
<keyword evidence="2" id="KW-1185">Reference proteome</keyword>
<evidence type="ECO:0000313" key="2">
    <source>
        <dbReference type="Proteomes" id="UP001459277"/>
    </source>
</evidence>
<dbReference type="AlphaFoldDB" id="A0AAW2BQ19"/>
<sequence>MKVKQKLQTGQLKNNFGRQFGGYEFLISSSISFGERVKDDYRKEVFSIAAWLLWNRRNAIHFRRPVRPMAQILSTAGNLLQDFLAV</sequence>
<organism evidence="1 2">
    <name type="scientific">Lithocarpus litseifolius</name>
    <dbReference type="NCBI Taxonomy" id="425828"/>
    <lineage>
        <taxon>Eukaryota</taxon>
        <taxon>Viridiplantae</taxon>
        <taxon>Streptophyta</taxon>
        <taxon>Embryophyta</taxon>
        <taxon>Tracheophyta</taxon>
        <taxon>Spermatophyta</taxon>
        <taxon>Magnoliopsida</taxon>
        <taxon>eudicotyledons</taxon>
        <taxon>Gunneridae</taxon>
        <taxon>Pentapetalae</taxon>
        <taxon>rosids</taxon>
        <taxon>fabids</taxon>
        <taxon>Fagales</taxon>
        <taxon>Fagaceae</taxon>
        <taxon>Lithocarpus</taxon>
    </lineage>
</organism>
<dbReference type="EMBL" id="JAZDWU010000011">
    <property type="protein sequence ID" value="KAK9986950.1"/>
    <property type="molecule type" value="Genomic_DNA"/>
</dbReference>
<proteinExistence type="predicted"/>
<reference evidence="1 2" key="1">
    <citation type="submission" date="2024-01" db="EMBL/GenBank/DDBJ databases">
        <title>A telomere-to-telomere, gap-free genome of sweet tea (Lithocarpus litseifolius).</title>
        <authorList>
            <person name="Zhou J."/>
        </authorList>
    </citation>
    <scope>NUCLEOTIDE SEQUENCE [LARGE SCALE GENOMIC DNA]</scope>
    <source>
        <strain evidence="1">Zhou-2022a</strain>
        <tissue evidence="1">Leaf</tissue>
    </source>
</reference>